<evidence type="ECO:0000259" key="3">
    <source>
        <dbReference type="Pfam" id="PF24181"/>
    </source>
</evidence>
<dbReference type="EMBL" id="CAJHUC010000819">
    <property type="protein sequence ID" value="CAD7698395.1"/>
    <property type="molecule type" value="Genomic_DNA"/>
</dbReference>
<dbReference type="OrthoDB" id="568172at2759"/>
<dbReference type="InterPro" id="IPR052587">
    <property type="entry name" value="TELO2-interacting_protein_1"/>
</dbReference>
<comment type="caution">
    <text evidence="4">The sequence shown here is derived from an EMBL/GenBank/DDBJ whole genome shotgun (WGS) entry which is preliminary data.</text>
</comment>
<evidence type="ECO:0000313" key="4">
    <source>
        <dbReference type="EMBL" id="CAD7698395.1"/>
    </source>
</evidence>
<feature type="domain" description="TTI1 N-terminal TPR" evidence="2">
    <location>
        <begin position="79"/>
        <end position="148"/>
    </location>
</feature>
<dbReference type="InterPro" id="IPR016024">
    <property type="entry name" value="ARM-type_fold"/>
</dbReference>
<dbReference type="PANTHER" id="PTHR18460:SF3">
    <property type="entry name" value="TELO2-INTERACTING PROTEIN 1 HOMOLOG"/>
    <property type="match status" value="1"/>
</dbReference>
<proteinExistence type="predicted"/>
<dbReference type="Gene3D" id="1.25.10.10">
    <property type="entry name" value="Leucine-rich Repeat Variant"/>
    <property type="match status" value="1"/>
</dbReference>
<dbReference type="Pfam" id="PF24181">
    <property type="entry name" value="TPR_TTI1_C"/>
    <property type="match status" value="1"/>
</dbReference>
<organism evidence="4 5">
    <name type="scientific">Ostreobium quekettii</name>
    <dbReference type="NCBI Taxonomy" id="121088"/>
    <lineage>
        <taxon>Eukaryota</taxon>
        <taxon>Viridiplantae</taxon>
        <taxon>Chlorophyta</taxon>
        <taxon>core chlorophytes</taxon>
        <taxon>Ulvophyceae</taxon>
        <taxon>TCBD clade</taxon>
        <taxon>Bryopsidales</taxon>
        <taxon>Ostreobineae</taxon>
        <taxon>Ostreobiaceae</taxon>
        <taxon>Ostreobium</taxon>
    </lineage>
</organism>
<feature type="domain" description="TTI1 C-terminal TPR" evidence="3">
    <location>
        <begin position="667"/>
        <end position="954"/>
    </location>
</feature>
<evidence type="ECO:0000313" key="5">
    <source>
        <dbReference type="Proteomes" id="UP000708148"/>
    </source>
</evidence>
<dbReference type="GO" id="GO:0005737">
    <property type="term" value="C:cytoplasm"/>
    <property type="evidence" value="ECO:0007669"/>
    <property type="project" value="TreeGrafter"/>
</dbReference>
<dbReference type="Pfam" id="PF21547">
    <property type="entry name" value="TTI1"/>
    <property type="match status" value="1"/>
</dbReference>
<dbReference type="Pfam" id="PF24173">
    <property type="entry name" value="TPR_TTI1_N"/>
    <property type="match status" value="1"/>
</dbReference>
<accession>A0A8S1ITR1</accession>
<dbReference type="Proteomes" id="UP000708148">
    <property type="component" value="Unassembled WGS sequence"/>
</dbReference>
<dbReference type="InterPro" id="IPR049362">
    <property type="entry name" value="TTI1_rpt"/>
</dbReference>
<evidence type="ECO:0008006" key="6">
    <source>
        <dbReference type="Google" id="ProtNLM"/>
    </source>
</evidence>
<dbReference type="InterPro" id="IPR057567">
    <property type="entry name" value="TPR_TTI1_C"/>
</dbReference>
<dbReference type="AlphaFoldDB" id="A0A8S1ITR1"/>
<feature type="compositionally biased region" description="Basic and acidic residues" evidence="1">
    <location>
        <begin position="290"/>
        <end position="301"/>
    </location>
</feature>
<feature type="compositionally biased region" description="Low complexity" evidence="1">
    <location>
        <begin position="979"/>
        <end position="994"/>
    </location>
</feature>
<dbReference type="PANTHER" id="PTHR18460">
    <property type="entry name" value="TEL2 INTERACTING PROTEIN 1 TTI1 FAMILY MEMBER"/>
    <property type="match status" value="1"/>
</dbReference>
<feature type="compositionally biased region" description="Polar residues" evidence="1">
    <location>
        <begin position="275"/>
        <end position="285"/>
    </location>
</feature>
<dbReference type="SUPFAM" id="SSF48371">
    <property type="entry name" value="ARM repeat"/>
    <property type="match status" value="1"/>
</dbReference>
<gene>
    <name evidence="4" type="ORF">OSTQU699_LOCUS3756</name>
</gene>
<protein>
    <recommendedName>
        <fullName evidence="6">Armadillo-type fold</fullName>
    </recommendedName>
</protein>
<evidence type="ECO:0000256" key="1">
    <source>
        <dbReference type="SAM" id="MobiDB-lite"/>
    </source>
</evidence>
<keyword evidence="5" id="KW-1185">Reference proteome</keyword>
<dbReference type="InterPro" id="IPR057566">
    <property type="entry name" value="TPR_TTI1_N"/>
</dbReference>
<dbReference type="InterPro" id="IPR011989">
    <property type="entry name" value="ARM-like"/>
</dbReference>
<name>A0A8S1ITR1_9CHLO</name>
<reference evidence="4" key="1">
    <citation type="submission" date="2020-12" db="EMBL/GenBank/DDBJ databases">
        <authorList>
            <person name="Iha C."/>
        </authorList>
    </citation>
    <scope>NUCLEOTIDE SEQUENCE</scope>
</reference>
<sequence length="1046" mass="110563">MSSSIAVSQAVNALVAVIDVCLSNGQVMGMKPPEESATDMTPNTILARLQAAKLSIVEGCSDGGTVSATVAKSEEHQEPGSWRWVVSSGEKVSDLLKSCLPPLVHHPGPSVRCALAEGAVRLLSDCSMALGPAVEMLLGILLTLAQDDWEKVKAPCHRYLLRIQHQDPSVMDGNKNIIVNLRSIVLRLSAELADCVRSSEAKGAMAGRGLLSAMIVSGPVHLNDWVFSNPVQLSVLCTSLCKSFSFDSAQVPSLLQSSAQGGLYITQMEASTSASVEPKAATSSGAVDRLTTEEHESKPGDGSRISFTGSDEACAESGVAHAEDSHLNAPSVASALPRMPVALAYITTERCYNAVAGVARGMGGIALYGSRQNSGTGCTLLGVVDSLLEVFLSCANRSSSGVSDHWQLHAASAVTVLSQVMHGTSAAFRPSLGCLSSSETGDYEREAWQDSSMEDIVLTILNTYMEGPVWGLQTNRDDMDQEKQTIQDLGENAILVRAVLECVGVCASVLGPRFARNGRLLRSVLMPVLERLGDPTPFVSSAAEVAVGSICIHCGYPALSDLISANGDYIVDGLCTQLRSIDRHPRAPFLFAALFKQAGVAPELLPLMAEPARLAFKGLSIMSRHVTPWYTPAFLQAASEIVNAATAEGEQILQSAQLLVHELQARTQASESGAESEDLSTSDADVEEYFRRCREHYEGEGDQEEAGVSAPNESILLTEEEEVALENLSVRLHAAAVLASSAVDLAAPLMLSKELRVSLLAMAVCASALGALTRTSSAHAIDERLREDHLSKAKAATSPVRPAVPMLLPAIHRAWPSLLHCLKDTRGPAAERALDLLAHVIEAGGGSFMDRRLTDDAWPILQRLLERGCHGESKRGASDCDPPPNASLRIRKAALDCVSRVASCEGGRTSLRWVVAEVVDELVGFWAPGQPLALREASSRAVASLAAVDADVVWLALTDLSENDPENAAGQNAPPPGGAFPEMRALLPKAPAGPSAGGGPTRLSRQPRVTAGLAAQCGGRARAVLEGVVGAPVAWHRKARDAIFGV</sequence>
<evidence type="ECO:0000259" key="2">
    <source>
        <dbReference type="Pfam" id="PF24173"/>
    </source>
</evidence>
<feature type="region of interest" description="Disordered" evidence="1">
    <location>
        <begin position="275"/>
        <end position="307"/>
    </location>
</feature>
<feature type="region of interest" description="Disordered" evidence="1">
    <location>
        <begin position="963"/>
        <end position="1006"/>
    </location>
</feature>